<keyword evidence="7" id="KW-1185">Reference proteome</keyword>
<dbReference type="InterPro" id="IPR004843">
    <property type="entry name" value="Calcineurin-like_PHP"/>
</dbReference>
<evidence type="ECO:0000256" key="3">
    <source>
        <dbReference type="SAM" id="MobiDB-lite"/>
    </source>
</evidence>
<dbReference type="CDD" id="cd00838">
    <property type="entry name" value="MPP_superfamily"/>
    <property type="match status" value="1"/>
</dbReference>
<feature type="compositionally biased region" description="Low complexity" evidence="3">
    <location>
        <begin position="490"/>
        <end position="508"/>
    </location>
</feature>
<evidence type="ECO:0000259" key="5">
    <source>
        <dbReference type="Pfam" id="PF00149"/>
    </source>
</evidence>
<comment type="caution">
    <text evidence="6">The sequence shown here is derived from an EMBL/GenBank/DDBJ whole genome shotgun (WGS) entry which is preliminary data.</text>
</comment>
<keyword evidence="4" id="KW-0812">Transmembrane</keyword>
<feature type="transmembrane region" description="Helical" evidence="4">
    <location>
        <begin position="21"/>
        <end position="43"/>
    </location>
</feature>
<protein>
    <submittedName>
        <fullName evidence="6">Membrane protein</fullName>
    </submittedName>
</protein>
<dbReference type="GO" id="GO:0008758">
    <property type="term" value="F:UDP-2,3-diacylglucosamine hydrolase activity"/>
    <property type="evidence" value="ECO:0007669"/>
    <property type="project" value="TreeGrafter"/>
</dbReference>
<dbReference type="AlphaFoldDB" id="A0A8J3YKX4"/>
<dbReference type="RefSeq" id="WP_203899239.1">
    <property type="nucleotide sequence ID" value="NZ_BOPF01000008.1"/>
</dbReference>
<feature type="region of interest" description="Disordered" evidence="3">
    <location>
        <begin position="478"/>
        <end position="524"/>
    </location>
</feature>
<feature type="domain" description="Calcineurin-like phosphoesterase" evidence="5">
    <location>
        <begin position="242"/>
        <end position="403"/>
    </location>
</feature>
<keyword evidence="4" id="KW-0472">Membrane</keyword>
<feature type="transmembrane region" description="Helical" evidence="4">
    <location>
        <begin position="155"/>
        <end position="176"/>
    </location>
</feature>
<reference evidence="6" key="1">
    <citation type="submission" date="2021-01" db="EMBL/GenBank/DDBJ databases">
        <title>Whole genome shotgun sequence of Virgisporangium aliadipatigenens NBRC 105644.</title>
        <authorList>
            <person name="Komaki H."/>
            <person name="Tamura T."/>
        </authorList>
    </citation>
    <scope>NUCLEOTIDE SEQUENCE</scope>
    <source>
        <strain evidence="6">NBRC 105644</strain>
    </source>
</reference>
<evidence type="ECO:0000313" key="6">
    <source>
        <dbReference type="EMBL" id="GIJ45683.1"/>
    </source>
</evidence>
<name>A0A8J3YKX4_9ACTN</name>
<dbReference type="GO" id="GO:0009245">
    <property type="term" value="P:lipid A biosynthetic process"/>
    <property type="evidence" value="ECO:0007669"/>
    <property type="project" value="TreeGrafter"/>
</dbReference>
<gene>
    <name evidence="6" type="ORF">Val02_25690</name>
</gene>
<dbReference type="GO" id="GO:0046872">
    <property type="term" value="F:metal ion binding"/>
    <property type="evidence" value="ECO:0007669"/>
    <property type="project" value="UniProtKB-KW"/>
</dbReference>
<dbReference type="Proteomes" id="UP000619260">
    <property type="component" value="Unassembled WGS sequence"/>
</dbReference>
<dbReference type="Gene3D" id="3.60.21.10">
    <property type="match status" value="1"/>
</dbReference>
<dbReference type="SUPFAM" id="SSF56300">
    <property type="entry name" value="Metallo-dependent phosphatases"/>
    <property type="match status" value="1"/>
</dbReference>
<dbReference type="InterPro" id="IPR029052">
    <property type="entry name" value="Metallo-depent_PP-like"/>
</dbReference>
<keyword evidence="4" id="KW-1133">Transmembrane helix</keyword>
<proteinExistence type="predicted"/>
<sequence>MGLRSVLRAVRKPFTRERLRRFASACGLVAVSIVGIVIGILVAGHTDEDLGPFRAEYSITPSLYGGSEVVIPPLGSLHLDSHHGPAHLRVRLETLDQKRTQALVKDPAAIEQASDRATEDVARGVRRLIWKTAGASVLGAMILSALIYRNTRRVAGAGSVAVLLLLSSGVAAAGTFRPDSIQEPRFEGLLANAPAVVGDARRIADRYEEYQKQLQRMVANVGRIYSTVSGLPVYEPDATTTRVLHVSDLHLNPAAWSVMKQVVAQFNINFIIDTGDINDWGSQPEASYVGSISDMGVPYVYVRGNHDSELTAQAVARNANAKVLDNQVIEVNGLVIAGIGDPRFTPDKTASSEEGAVEGTGQSLAVTMANAGRPVDIALVHDPLAAAPLAGACPVVLAGHRHKRNVERIGPESGPIPKDGRTILMTQGSTGGAGLRGLEKEEPTPLALSVLYFDQEHKLQAYDDITLGGTGQSEVSLQRNIVRPDEAIKGTPTPSPSTSESGSPAPSGSAPPPSGSPTPTPFPS</sequence>
<dbReference type="EMBL" id="BOPF01000008">
    <property type="protein sequence ID" value="GIJ45683.1"/>
    <property type="molecule type" value="Genomic_DNA"/>
</dbReference>
<keyword evidence="1" id="KW-0479">Metal-binding</keyword>
<evidence type="ECO:0000256" key="1">
    <source>
        <dbReference type="ARBA" id="ARBA00022723"/>
    </source>
</evidence>
<evidence type="ECO:0000256" key="2">
    <source>
        <dbReference type="ARBA" id="ARBA00022801"/>
    </source>
</evidence>
<dbReference type="PANTHER" id="PTHR31302">
    <property type="entry name" value="TRANSMEMBRANE PROTEIN WITH METALLOPHOSPHOESTERASE DOMAIN-RELATED"/>
    <property type="match status" value="1"/>
</dbReference>
<organism evidence="6 7">
    <name type="scientific">Virgisporangium aliadipatigenens</name>
    <dbReference type="NCBI Taxonomy" id="741659"/>
    <lineage>
        <taxon>Bacteria</taxon>
        <taxon>Bacillati</taxon>
        <taxon>Actinomycetota</taxon>
        <taxon>Actinomycetes</taxon>
        <taxon>Micromonosporales</taxon>
        <taxon>Micromonosporaceae</taxon>
        <taxon>Virgisporangium</taxon>
    </lineage>
</organism>
<feature type="compositionally biased region" description="Pro residues" evidence="3">
    <location>
        <begin position="509"/>
        <end position="524"/>
    </location>
</feature>
<keyword evidence="2" id="KW-0378">Hydrolase</keyword>
<dbReference type="InterPro" id="IPR051158">
    <property type="entry name" value="Metallophosphoesterase_sf"/>
</dbReference>
<evidence type="ECO:0000256" key="4">
    <source>
        <dbReference type="SAM" id="Phobius"/>
    </source>
</evidence>
<feature type="transmembrane region" description="Helical" evidence="4">
    <location>
        <begin position="128"/>
        <end position="148"/>
    </location>
</feature>
<dbReference type="GO" id="GO:0016020">
    <property type="term" value="C:membrane"/>
    <property type="evidence" value="ECO:0007669"/>
    <property type="project" value="GOC"/>
</dbReference>
<evidence type="ECO:0000313" key="7">
    <source>
        <dbReference type="Proteomes" id="UP000619260"/>
    </source>
</evidence>
<accession>A0A8J3YKX4</accession>
<dbReference type="PANTHER" id="PTHR31302:SF31">
    <property type="entry name" value="PHOSPHODIESTERASE YAEI"/>
    <property type="match status" value="1"/>
</dbReference>
<dbReference type="Pfam" id="PF00149">
    <property type="entry name" value="Metallophos"/>
    <property type="match status" value="1"/>
</dbReference>